<keyword evidence="11" id="KW-0482">Metalloprotease</keyword>
<evidence type="ECO:0000256" key="13">
    <source>
        <dbReference type="SAM" id="Phobius"/>
    </source>
</evidence>
<evidence type="ECO:0000256" key="7">
    <source>
        <dbReference type="ARBA" id="ARBA00022723"/>
    </source>
</evidence>
<evidence type="ECO:0000256" key="4">
    <source>
        <dbReference type="ARBA" id="ARBA00022475"/>
    </source>
</evidence>
<gene>
    <name evidence="15" type="ORF">I0Q91_10580</name>
</gene>
<evidence type="ECO:0000313" key="16">
    <source>
        <dbReference type="Proteomes" id="UP000621436"/>
    </source>
</evidence>
<evidence type="ECO:0000259" key="14">
    <source>
        <dbReference type="Pfam" id="PF02163"/>
    </source>
</evidence>
<keyword evidence="8" id="KW-0378">Hydrolase</keyword>
<feature type="transmembrane region" description="Helical" evidence="13">
    <location>
        <begin position="130"/>
        <end position="153"/>
    </location>
</feature>
<accession>A0A931AVN7</accession>
<evidence type="ECO:0000256" key="6">
    <source>
        <dbReference type="ARBA" id="ARBA00022692"/>
    </source>
</evidence>
<keyword evidence="6 13" id="KW-0812">Transmembrane</keyword>
<name>A0A931AVN7_9FIRM</name>
<dbReference type="AlphaFoldDB" id="A0A931AVN7"/>
<evidence type="ECO:0000256" key="3">
    <source>
        <dbReference type="ARBA" id="ARBA00007931"/>
    </source>
</evidence>
<evidence type="ECO:0000256" key="2">
    <source>
        <dbReference type="ARBA" id="ARBA00004651"/>
    </source>
</evidence>
<comment type="similarity">
    <text evidence="3">Belongs to the peptidase M50B family.</text>
</comment>
<keyword evidence="16" id="KW-1185">Reference proteome</keyword>
<dbReference type="GO" id="GO:0005886">
    <property type="term" value="C:plasma membrane"/>
    <property type="evidence" value="ECO:0007669"/>
    <property type="project" value="UniProtKB-SubCell"/>
</dbReference>
<evidence type="ECO:0000256" key="10">
    <source>
        <dbReference type="ARBA" id="ARBA00022989"/>
    </source>
</evidence>
<comment type="caution">
    <text evidence="15">The sequence shown here is derived from an EMBL/GenBank/DDBJ whole genome shotgun (WGS) entry which is preliminary data.</text>
</comment>
<sequence length="215" mass="23725">MDNIMQLILLLPVLLLSLSLHELSHGYASYMMGDPTAKNAGRLTLNPLAHLDPIGALVLLMTQRFGWAKPVPINPRYYNNPRRDMMLVSFAGPASNLALAAFFAIIINIMPLITGQSLMGLLYGMRGNTMIIVVNFLYLAIIINISLAIFNLLPFPPLDGSKILRGVLPPKYDRYFNKLEGPMGMLVILVLAYSGVLWSIIGPVVNGILNLLVFF</sequence>
<keyword evidence="4" id="KW-1003">Cell membrane</keyword>
<keyword evidence="12 13" id="KW-0472">Membrane</keyword>
<dbReference type="InterPro" id="IPR044537">
    <property type="entry name" value="Rip2-like"/>
</dbReference>
<evidence type="ECO:0000256" key="8">
    <source>
        <dbReference type="ARBA" id="ARBA00022801"/>
    </source>
</evidence>
<evidence type="ECO:0000313" key="15">
    <source>
        <dbReference type="EMBL" id="MBF8437529.1"/>
    </source>
</evidence>
<comment type="cofactor">
    <cofactor evidence="1">
        <name>Zn(2+)</name>
        <dbReference type="ChEBI" id="CHEBI:29105"/>
    </cofactor>
</comment>
<reference evidence="15" key="1">
    <citation type="submission" date="2020-11" db="EMBL/GenBank/DDBJ databases">
        <title>Halonatronomonas betainensis gen. nov., sp. nov. a novel haloalkaliphilic representative of the family Halanaerobiacae capable of betaine degradation.</title>
        <authorList>
            <person name="Boltyanskaya Y."/>
            <person name="Kevbrin V."/>
            <person name="Detkova E."/>
            <person name="Grouzdev D.S."/>
            <person name="Koziaeva V."/>
            <person name="Zhilina T."/>
        </authorList>
    </citation>
    <scope>NUCLEOTIDE SEQUENCE</scope>
    <source>
        <strain evidence="15">Z-7014</strain>
    </source>
</reference>
<dbReference type="CDD" id="cd06158">
    <property type="entry name" value="S2P-M50_like_1"/>
    <property type="match status" value="1"/>
</dbReference>
<dbReference type="PANTHER" id="PTHR35864">
    <property type="entry name" value="ZINC METALLOPROTEASE MJ0611-RELATED"/>
    <property type="match status" value="1"/>
</dbReference>
<evidence type="ECO:0000256" key="5">
    <source>
        <dbReference type="ARBA" id="ARBA00022670"/>
    </source>
</evidence>
<dbReference type="RefSeq" id="WP_270454523.1">
    <property type="nucleotide sequence ID" value="NZ_JADPIE010000006.1"/>
</dbReference>
<keyword evidence="9" id="KW-0862">Zinc</keyword>
<evidence type="ECO:0000256" key="12">
    <source>
        <dbReference type="ARBA" id="ARBA00023136"/>
    </source>
</evidence>
<dbReference type="GO" id="GO:0046872">
    <property type="term" value="F:metal ion binding"/>
    <property type="evidence" value="ECO:0007669"/>
    <property type="project" value="UniProtKB-KW"/>
</dbReference>
<keyword evidence="7" id="KW-0479">Metal-binding</keyword>
<dbReference type="Proteomes" id="UP000621436">
    <property type="component" value="Unassembled WGS sequence"/>
</dbReference>
<feature type="transmembrane region" description="Helical" evidence="13">
    <location>
        <begin position="184"/>
        <end position="205"/>
    </location>
</feature>
<evidence type="ECO:0000256" key="1">
    <source>
        <dbReference type="ARBA" id="ARBA00001947"/>
    </source>
</evidence>
<keyword evidence="5 15" id="KW-0645">Protease</keyword>
<organism evidence="15 16">
    <name type="scientific">Halonatronomonas betaini</name>
    <dbReference type="NCBI Taxonomy" id="2778430"/>
    <lineage>
        <taxon>Bacteria</taxon>
        <taxon>Bacillati</taxon>
        <taxon>Bacillota</taxon>
        <taxon>Clostridia</taxon>
        <taxon>Halanaerobiales</taxon>
        <taxon>Halarsenatibacteraceae</taxon>
        <taxon>Halonatronomonas</taxon>
    </lineage>
</organism>
<dbReference type="GO" id="GO:0006508">
    <property type="term" value="P:proteolysis"/>
    <property type="evidence" value="ECO:0007669"/>
    <property type="project" value="UniProtKB-KW"/>
</dbReference>
<evidence type="ECO:0000256" key="11">
    <source>
        <dbReference type="ARBA" id="ARBA00023049"/>
    </source>
</evidence>
<proteinExistence type="inferred from homology"/>
<feature type="domain" description="Peptidase M50" evidence="14">
    <location>
        <begin position="13"/>
        <end position="169"/>
    </location>
</feature>
<dbReference type="PANTHER" id="PTHR35864:SF1">
    <property type="entry name" value="ZINC METALLOPROTEASE YWHC-RELATED"/>
    <property type="match status" value="1"/>
</dbReference>
<dbReference type="GO" id="GO:0008237">
    <property type="term" value="F:metallopeptidase activity"/>
    <property type="evidence" value="ECO:0007669"/>
    <property type="project" value="UniProtKB-KW"/>
</dbReference>
<protein>
    <submittedName>
        <fullName evidence="15">Site-2 protease family protein</fullName>
    </submittedName>
</protein>
<evidence type="ECO:0000256" key="9">
    <source>
        <dbReference type="ARBA" id="ARBA00022833"/>
    </source>
</evidence>
<dbReference type="InterPro" id="IPR052348">
    <property type="entry name" value="Metallopeptidase_M50B"/>
</dbReference>
<dbReference type="EMBL" id="JADPIE010000006">
    <property type="protein sequence ID" value="MBF8437529.1"/>
    <property type="molecule type" value="Genomic_DNA"/>
</dbReference>
<keyword evidence="10 13" id="KW-1133">Transmembrane helix</keyword>
<dbReference type="InterPro" id="IPR008915">
    <property type="entry name" value="Peptidase_M50"/>
</dbReference>
<dbReference type="Pfam" id="PF02163">
    <property type="entry name" value="Peptidase_M50"/>
    <property type="match status" value="1"/>
</dbReference>
<comment type="subcellular location">
    <subcellularLocation>
        <location evidence="2">Cell membrane</location>
        <topology evidence="2">Multi-pass membrane protein</topology>
    </subcellularLocation>
</comment>